<dbReference type="InterPro" id="IPR000157">
    <property type="entry name" value="TIR_dom"/>
</dbReference>
<evidence type="ECO:0000313" key="7">
    <source>
        <dbReference type="Proteomes" id="UP000053240"/>
    </source>
</evidence>
<dbReference type="GO" id="GO:0045087">
    <property type="term" value="P:innate immune response"/>
    <property type="evidence" value="ECO:0007669"/>
    <property type="project" value="TreeGrafter"/>
</dbReference>
<dbReference type="Pfam" id="PF00531">
    <property type="entry name" value="Death"/>
    <property type="match status" value="1"/>
</dbReference>
<dbReference type="GO" id="GO:0043123">
    <property type="term" value="P:positive regulation of canonical NF-kappaB signal transduction"/>
    <property type="evidence" value="ECO:0007669"/>
    <property type="project" value="InterPro"/>
</dbReference>
<dbReference type="GO" id="GO:0008063">
    <property type="term" value="P:Toll signaling pathway"/>
    <property type="evidence" value="ECO:0007669"/>
    <property type="project" value="TreeGrafter"/>
</dbReference>
<proteinExistence type="predicted"/>
<dbReference type="InParanoid" id="A0A0N1I6H3"/>
<evidence type="ECO:0000256" key="1">
    <source>
        <dbReference type="ARBA" id="ARBA00004496"/>
    </source>
</evidence>
<feature type="domain" description="TIR" evidence="5">
    <location>
        <begin position="147"/>
        <end position="279"/>
    </location>
</feature>
<dbReference type="GO" id="GO:0070976">
    <property type="term" value="F:TIR domain binding"/>
    <property type="evidence" value="ECO:0007669"/>
    <property type="project" value="InterPro"/>
</dbReference>
<dbReference type="Proteomes" id="UP000053240">
    <property type="component" value="Unassembled WGS sequence"/>
</dbReference>
<keyword evidence="3" id="KW-0395">Inflammatory response</keyword>
<comment type="subcellular location">
    <subcellularLocation>
        <location evidence="1">Cytoplasm</location>
    </subcellularLocation>
</comment>
<evidence type="ECO:0000259" key="5">
    <source>
        <dbReference type="PROSITE" id="PS50104"/>
    </source>
</evidence>
<dbReference type="STRING" id="76193.A0A0N1I6H3"/>
<gene>
    <name evidence="6" type="ORF">RR48_03367</name>
</gene>
<dbReference type="GO" id="GO:0002755">
    <property type="term" value="P:MyD88-dependent toll-like receptor signaling pathway"/>
    <property type="evidence" value="ECO:0007669"/>
    <property type="project" value="InterPro"/>
</dbReference>
<sequence>MDQDTNLYDIPLSWLTNESRNLLSNLLNSTKVLPSDGPEKLPRYWRGLASLANISAEVAANVELQSDRTAKVLDIWMNDNPKTAYVGYLLEYLQRLDRHDVYDDCIELHRHRRLIGRPNDNPLRLSMEVPDDDSLITYEDRMYGEPQYYHAYVVYAQEDKEFVDYLLVRMRAESFRLCTEEDLLPGHSTQYAPVSRLISERCQRIILVYSPDFLKCPANSYYTNYAQAVAIERKQLKIIPLVYRQCQLPMQLTYYHKLYYPSQHHKPPYDFWQRLSDTLKITNIPRLNSTGSNNAVAIREVTTNNSTFESRNIGNGFTANKTAFLQLPSIPSIKSLSMSGLDSCDKITLDDNKSLSNVSQLSEGKQKKPNKIKSFINCLKKKPKKSIAVMDG</sequence>
<dbReference type="GO" id="GO:0050830">
    <property type="term" value="P:defense response to Gram-positive bacterium"/>
    <property type="evidence" value="ECO:0007669"/>
    <property type="project" value="TreeGrafter"/>
</dbReference>
<dbReference type="Gene3D" id="3.40.50.10140">
    <property type="entry name" value="Toll/interleukin-1 receptor homology (TIR) domain"/>
    <property type="match status" value="1"/>
</dbReference>
<dbReference type="KEGG" id="pmac:106718991"/>
<dbReference type="GO" id="GO:0035325">
    <property type="term" value="F:Toll-like receptor binding"/>
    <property type="evidence" value="ECO:0007669"/>
    <property type="project" value="TreeGrafter"/>
</dbReference>
<evidence type="ECO:0000256" key="3">
    <source>
        <dbReference type="ARBA" id="ARBA00023198"/>
    </source>
</evidence>
<dbReference type="SUPFAM" id="SSF52200">
    <property type="entry name" value="Toll/Interleukin receptor TIR domain"/>
    <property type="match status" value="1"/>
</dbReference>
<dbReference type="Pfam" id="PF13676">
    <property type="entry name" value="TIR_2"/>
    <property type="match status" value="1"/>
</dbReference>
<dbReference type="InterPro" id="IPR017281">
    <property type="entry name" value="Myelin_different_resp_MyD88"/>
</dbReference>
<dbReference type="GO" id="GO:0034142">
    <property type="term" value="P:toll-like receptor 4 signaling pathway"/>
    <property type="evidence" value="ECO:0007669"/>
    <property type="project" value="TreeGrafter"/>
</dbReference>
<evidence type="ECO:0000256" key="2">
    <source>
        <dbReference type="ARBA" id="ARBA00022490"/>
    </source>
</evidence>
<dbReference type="EMBL" id="KQ461186">
    <property type="protein sequence ID" value="KPJ07375.1"/>
    <property type="molecule type" value="Genomic_DNA"/>
</dbReference>
<dbReference type="AlphaFoldDB" id="A0A0N1I6H3"/>
<dbReference type="InterPro" id="IPR000488">
    <property type="entry name" value="Death_dom"/>
</dbReference>
<dbReference type="PANTHER" id="PTHR15079:SF3">
    <property type="entry name" value="MYELOID DIFFERENTIATION PRIMARY RESPONSE PROTEIN MYD88"/>
    <property type="match status" value="1"/>
</dbReference>
<dbReference type="OrthoDB" id="10037120at2759"/>
<evidence type="ECO:0000313" key="6">
    <source>
        <dbReference type="EMBL" id="KPJ07375.1"/>
    </source>
</evidence>
<dbReference type="PANTHER" id="PTHR15079">
    <property type="entry name" value="MYD88"/>
    <property type="match status" value="1"/>
</dbReference>
<reference evidence="6 7" key="1">
    <citation type="journal article" date="2015" name="Nat. Commun.">
        <title>Outbred genome sequencing and CRISPR/Cas9 gene editing in butterflies.</title>
        <authorList>
            <person name="Li X."/>
            <person name="Fan D."/>
            <person name="Zhang W."/>
            <person name="Liu G."/>
            <person name="Zhang L."/>
            <person name="Zhao L."/>
            <person name="Fang X."/>
            <person name="Chen L."/>
            <person name="Dong Y."/>
            <person name="Chen Y."/>
            <person name="Ding Y."/>
            <person name="Zhao R."/>
            <person name="Feng M."/>
            <person name="Zhu Y."/>
            <person name="Feng Y."/>
            <person name="Jiang X."/>
            <person name="Zhu D."/>
            <person name="Xiang H."/>
            <person name="Feng X."/>
            <person name="Li S."/>
            <person name="Wang J."/>
            <person name="Zhang G."/>
            <person name="Kronforst M.R."/>
            <person name="Wang W."/>
        </authorList>
    </citation>
    <scope>NUCLEOTIDE SEQUENCE [LARGE SCALE GENOMIC DNA]</scope>
    <source>
        <strain evidence="6">Ya'a_city_454_Pm</strain>
        <tissue evidence="6">Whole body</tissue>
    </source>
</reference>
<dbReference type="PROSITE" id="PS50104">
    <property type="entry name" value="TIR"/>
    <property type="match status" value="1"/>
</dbReference>
<protein>
    <submittedName>
        <fullName evidence="6">Myeloid differentiation primary response protein MyD88</fullName>
    </submittedName>
</protein>
<dbReference type="Gene3D" id="1.10.533.10">
    <property type="entry name" value="Death Domain, Fas"/>
    <property type="match status" value="1"/>
</dbReference>
<dbReference type="InterPro" id="IPR035897">
    <property type="entry name" value="Toll_tir_struct_dom_sf"/>
</dbReference>
<keyword evidence="2" id="KW-0963">Cytoplasm</keyword>
<feature type="domain" description="Death" evidence="4">
    <location>
        <begin position="45"/>
        <end position="103"/>
    </location>
</feature>
<evidence type="ECO:0000259" key="4">
    <source>
        <dbReference type="PROSITE" id="PS50017"/>
    </source>
</evidence>
<name>A0A0N1I6H3_PAPMA</name>
<dbReference type="GO" id="GO:0005737">
    <property type="term" value="C:cytoplasm"/>
    <property type="evidence" value="ECO:0007669"/>
    <property type="project" value="UniProtKB-SubCell"/>
</dbReference>
<accession>A0A0N1I6H3</accession>
<dbReference type="InterPro" id="IPR011029">
    <property type="entry name" value="DEATH-like_dom_sf"/>
</dbReference>
<organism evidence="6 7">
    <name type="scientific">Papilio machaon</name>
    <name type="common">Old World swallowtail butterfly</name>
    <dbReference type="NCBI Taxonomy" id="76193"/>
    <lineage>
        <taxon>Eukaryota</taxon>
        <taxon>Metazoa</taxon>
        <taxon>Ecdysozoa</taxon>
        <taxon>Arthropoda</taxon>
        <taxon>Hexapoda</taxon>
        <taxon>Insecta</taxon>
        <taxon>Pterygota</taxon>
        <taxon>Neoptera</taxon>
        <taxon>Endopterygota</taxon>
        <taxon>Lepidoptera</taxon>
        <taxon>Glossata</taxon>
        <taxon>Ditrysia</taxon>
        <taxon>Papilionoidea</taxon>
        <taxon>Papilionidae</taxon>
        <taxon>Papilioninae</taxon>
        <taxon>Papilio</taxon>
    </lineage>
</organism>
<dbReference type="SUPFAM" id="SSF47986">
    <property type="entry name" value="DEATH domain"/>
    <property type="match status" value="1"/>
</dbReference>
<dbReference type="FunCoup" id="A0A0N1I6H3">
    <property type="interactions" value="351"/>
</dbReference>
<dbReference type="GO" id="GO:0005886">
    <property type="term" value="C:plasma membrane"/>
    <property type="evidence" value="ECO:0007669"/>
    <property type="project" value="TreeGrafter"/>
</dbReference>
<keyword evidence="7" id="KW-1185">Reference proteome</keyword>
<dbReference type="PROSITE" id="PS50017">
    <property type="entry name" value="DEATH_DOMAIN"/>
    <property type="match status" value="1"/>
</dbReference>